<dbReference type="AlphaFoldDB" id="A0A1I4DAA0"/>
<feature type="transmembrane region" description="Helical" evidence="1">
    <location>
        <begin position="57"/>
        <end position="74"/>
    </location>
</feature>
<dbReference type="STRING" id="414703.SAMN04488125_105223"/>
<evidence type="ECO:0000256" key="1">
    <source>
        <dbReference type="SAM" id="Phobius"/>
    </source>
</evidence>
<keyword evidence="3" id="KW-1185">Reference proteome</keyword>
<dbReference type="EMBL" id="FOSV01000005">
    <property type="protein sequence ID" value="SFK89297.1"/>
    <property type="molecule type" value="Genomic_DNA"/>
</dbReference>
<dbReference type="Proteomes" id="UP000198804">
    <property type="component" value="Unassembled WGS sequence"/>
</dbReference>
<feature type="transmembrane region" description="Helical" evidence="1">
    <location>
        <begin position="109"/>
        <end position="136"/>
    </location>
</feature>
<evidence type="ECO:0000313" key="2">
    <source>
        <dbReference type="EMBL" id="SFK89297.1"/>
    </source>
</evidence>
<feature type="transmembrane region" description="Helical" evidence="1">
    <location>
        <begin position="80"/>
        <end position="97"/>
    </location>
</feature>
<gene>
    <name evidence="2" type="ORF">SAMN04488125_105223</name>
</gene>
<name>A0A1I4DAA0_9HYPH</name>
<keyword evidence="1" id="KW-0472">Membrane</keyword>
<protein>
    <submittedName>
        <fullName evidence="2">Uncharacterized protein</fullName>
    </submittedName>
</protein>
<accession>A0A1I4DAA0</accession>
<reference evidence="3" key="1">
    <citation type="submission" date="2016-10" db="EMBL/GenBank/DDBJ databases">
        <authorList>
            <person name="Varghese N."/>
            <person name="Submissions S."/>
        </authorList>
    </citation>
    <scope>NUCLEOTIDE SEQUENCE [LARGE SCALE GENOMIC DNA]</scope>
    <source>
        <strain evidence="3">CGMCC 1.6474</strain>
    </source>
</reference>
<dbReference type="RefSeq" id="WP_091944412.1">
    <property type="nucleotide sequence ID" value="NZ_FOSV01000005.1"/>
</dbReference>
<sequence>MSSPANDAGAVPGSSNLVVTALSTLVLAPVLHGLVCLIVTVGLSLARPVAPTSLGPYLAFAPTLFGFDAFKCFYLDLRTVHPILCFVLLPAFAMMAIDQGGTSRRWRFALYVAAAGTAAGLVRLCGCGAGLGWFAALSGLCSAFVFETTPKVVRRWQRSRVA</sequence>
<keyword evidence="1" id="KW-0812">Transmembrane</keyword>
<evidence type="ECO:0000313" key="3">
    <source>
        <dbReference type="Proteomes" id="UP000198804"/>
    </source>
</evidence>
<proteinExistence type="predicted"/>
<feature type="transmembrane region" description="Helical" evidence="1">
    <location>
        <begin position="20"/>
        <end position="45"/>
    </location>
</feature>
<keyword evidence="1" id="KW-1133">Transmembrane helix</keyword>
<organism evidence="2 3">
    <name type="scientific">Methylorubrum salsuginis</name>
    <dbReference type="NCBI Taxonomy" id="414703"/>
    <lineage>
        <taxon>Bacteria</taxon>
        <taxon>Pseudomonadati</taxon>
        <taxon>Pseudomonadota</taxon>
        <taxon>Alphaproteobacteria</taxon>
        <taxon>Hyphomicrobiales</taxon>
        <taxon>Methylobacteriaceae</taxon>
        <taxon>Methylorubrum</taxon>
    </lineage>
</organism>